<proteinExistence type="inferred from homology"/>
<dbReference type="PANTHER" id="PTHR43277:SF4">
    <property type="entry name" value="ARGININE DECARBOXYLASE"/>
    <property type="match status" value="1"/>
</dbReference>
<dbReference type="GO" id="GO:0016831">
    <property type="term" value="F:carboxy-lyase activity"/>
    <property type="evidence" value="ECO:0007669"/>
    <property type="project" value="UniProtKB-KW"/>
</dbReference>
<feature type="domain" description="Orn/Lys/Arg decarboxylases family 1 pyridoxal-P attachment site" evidence="6">
    <location>
        <begin position="221"/>
        <end position="235"/>
    </location>
</feature>
<dbReference type="InterPro" id="IPR015424">
    <property type="entry name" value="PyrdxlP-dep_Trfase"/>
</dbReference>
<reference evidence="7 8" key="1">
    <citation type="journal article" date="2016" name="Int. J. Syst. Evol. Microbiol.">
        <title>Desulfotomaculum ferrireducens sp. nov., a moderately thermophilic sulfate-reducing and dissimilatory Fe(III)-reducing bacterium isolated from compost.</title>
        <authorList>
            <person name="Yang G."/>
            <person name="Guo J."/>
            <person name="Zhuang L."/>
            <person name="Yuan Y."/>
            <person name="Zhou S."/>
        </authorList>
    </citation>
    <scope>NUCLEOTIDE SEQUENCE [LARGE SCALE GENOMIC DNA]</scope>
    <source>
        <strain evidence="7 8">GSS09</strain>
    </source>
</reference>
<evidence type="ECO:0000256" key="4">
    <source>
        <dbReference type="ARBA" id="ARBA00022898"/>
    </source>
</evidence>
<keyword evidence="3" id="KW-0210">Decarboxylase</keyword>
<keyword evidence="4" id="KW-0663">Pyridoxal phosphate</keyword>
<dbReference type="PROSITE" id="PS00703">
    <property type="entry name" value="OKR_DC_1"/>
    <property type="match status" value="1"/>
</dbReference>
<dbReference type="InterPro" id="IPR036633">
    <property type="entry name" value="Prn/Lys/Arg_de-COase_C_sf"/>
</dbReference>
<keyword evidence="8" id="KW-1185">Reference proteome</keyword>
<sequence>MMQSKAPLWEALVRHKNFPAAQLHIPGHRAGEAIPAEFLQTVGKDIFQIDLTEIPSLDDLHNPVAAIAKALQLTAELFQAEQSFWLVNGTSCGLMALILACCNSGDEIILPRNAHRSVASGLILSGAVPVYYQPQMLEPFGCLAGPPVEQIKNLLREHPKAKAVLAVHPTYYGILGDLTTLAEVCHQAGVPLLVDEAHGSHLRFHQSLPPAALSCGADATVQSLHKTGGSLTQSSLLHVQGGRIDRGRLADALRMVQSTSPSYLLMASLDLARKQLALQGEQLLTKAINLAHWCRDKLSLLPGVEVLGQEHLGVDGAKYLDTTRLTFSLAQLGLTGYQTADILYAQYGVAVEMADYASVVAVISLGTTPEDCERLVQALRELAMTQHKPPLTFPQALQLPPPVTLLSPREAWQRTSRSIPLEKSRGRIAGETVAVYPPGIPVICPGEEITPAVLHYLLEVREQGIKVQGAGDCSLRQLRVLE</sequence>
<evidence type="ECO:0000256" key="3">
    <source>
        <dbReference type="ARBA" id="ARBA00022793"/>
    </source>
</evidence>
<organism evidence="7 8">
    <name type="scientific">Desulforamulus ferrireducens</name>
    <dbReference type="NCBI Taxonomy" id="1833852"/>
    <lineage>
        <taxon>Bacteria</taxon>
        <taxon>Bacillati</taxon>
        <taxon>Bacillota</taxon>
        <taxon>Clostridia</taxon>
        <taxon>Eubacteriales</taxon>
        <taxon>Peptococcaceae</taxon>
        <taxon>Desulforamulus</taxon>
    </lineage>
</organism>
<evidence type="ECO:0000256" key="5">
    <source>
        <dbReference type="ARBA" id="ARBA00023239"/>
    </source>
</evidence>
<gene>
    <name evidence="7" type="ORF">B0537_01075</name>
</gene>
<evidence type="ECO:0000256" key="1">
    <source>
        <dbReference type="ARBA" id="ARBA00001933"/>
    </source>
</evidence>
<dbReference type="Pfam" id="PF03711">
    <property type="entry name" value="OKR_DC_1_C"/>
    <property type="match status" value="1"/>
</dbReference>
<dbReference type="Proteomes" id="UP000189464">
    <property type="component" value="Chromosome"/>
</dbReference>
<dbReference type="InterPro" id="IPR000310">
    <property type="entry name" value="Orn/Lys/Arg_deCO2ase_major_dom"/>
</dbReference>
<dbReference type="SUPFAM" id="SSF53383">
    <property type="entry name" value="PLP-dependent transferases"/>
    <property type="match status" value="1"/>
</dbReference>
<accession>A0A1S6ISR5</accession>
<protein>
    <submittedName>
        <fullName evidence="7">Decarboxylase</fullName>
    </submittedName>
</protein>
<dbReference type="Gene3D" id="3.90.100.10">
    <property type="entry name" value="Orn/Lys/Arg decarboxylase, C-terminal domain"/>
    <property type="match status" value="1"/>
</dbReference>
<dbReference type="KEGG" id="dfg:B0537_01075"/>
<dbReference type="RefSeq" id="WP_077712785.1">
    <property type="nucleotide sequence ID" value="NZ_CP019698.1"/>
</dbReference>
<evidence type="ECO:0000313" key="7">
    <source>
        <dbReference type="EMBL" id="AQS57819.1"/>
    </source>
</evidence>
<comment type="cofactor">
    <cofactor evidence="1">
        <name>pyridoxal 5'-phosphate</name>
        <dbReference type="ChEBI" id="CHEBI:597326"/>
    </cofactor>
</comment>
<comment type="similarity">
    <text evidence="2">Belongs to the Orn/Lys/Arg decarboxylase class-I family.</text>
</comment>
<keyword evidence="5" id="KW-0456">Lyase</keyword>
<evidence type="ECO:0000256" key="2">
    <source>
        <dbReference type="ARBA" id="ARBA00010671"/>
    </source>
</evidence>
<name>A0A1S6ISR5_9FIRM</name>
<dbReference type="STRING" id="1833852.B0537_01075"/>
<dbReference type="AlphaFoldDB" id="A0A1S6ISR5"/>
<dbReference type="Gene3D" id="3.40.640.10">
    <property type="entry name" value="Type I PLP-dependent aspartate aminotransferase-like (Major domain)"/>
    <property type="match status" value="1"/>
</dbReference>
<dbReference type="PANTHER" id="PTHR43277">
    <property type="entry name" value="ARGININE DECARBOXYLASE"/>
    <property type="match status" value="1"/>
</dbReference>
<dbReference type="InterPro" id="IPR015421">
    <property type="entry name" value="PyrdxlP-dep_Trfase_major"/>
</dbReference>
<dbReference type="EMBL" id="CP019698">
    <property type="protein sequence ID" value="AQS57819.1"/>
    <property type="molecule type" value="Genomic_DNA"/>
</dbReference>
<dbReference type="InterPro" id="IPR052357">
    <property type="entry name" value="Orn_Lys_Arg_decarboxylase-I"/>
</dbReference>
<evidence type="ECO:0000259" key="6">
    <source>
        <dbReference type="PROSITE" id="PS00703"/>
    </source>
</evidence>
<dbReference type="OrthoDB" id="9815233at2"/>
<dbReference type="SUPFAM" id="SSF55904">
    <property type="entry name" value="Ornithine decarboxylase C-terminal domain"/>
    <property type="match status" value="1"/>
</dbReference>
<dbReference type="Pfam" id="PF01276">
    <property type="entry name" value="OKR_DC_1"/>
    <property type="match status" value="1"/>
</dbReference>
<dbReference type="InterPro" id="IPR008286">
    <property type="entry name" value="Prn/Lys/Arg_de-COase_C"/>
</dbReference>
<evidence type="ECO:0000313" key="8">
    <source>
        <dbReference type="Proteomes" id="UP000189464"/>
    </source>
</evidence>